<dbReference type="OrthoDB" id="9764688at2"/>
<evidence type="ECO:0000313" key="7">
    <source>
        <dbReference type="Proteomes" id="UP000235116"/>
    </source>
</evidence>
<feature type="signal peptide" evidence="4">
    <location>
        <begin position="1"/>
        <end position="24"/>
    </location>
</feature>
<evidence type="ECO:0000313" key="6">
    <source>
        <dbReference type="EMBL" id="AUM13396.1"/>
    </source>
</evidence>
<gene>
    <name evidence="6" type="ORF">Kalk_13630</name>
</gene>
<comment type="subcellular location">
    <subcellularLocation>
        <location evidence="1">Cell envelope</location>
    </subcellularLocation>
</comment>
<dbReference type="AlphaFoldDB" id="A0A2K9LM16"/>
<organism evidence="6 7">
    <name type="scientific">Ketobacter alkanivorans</name>
    <dbReference type="NCBI Taxonomy" id="1917421"/>
    <lineage>
        <taxon>Bacteria</taxon>
        <taxon>Pseudomonadati</taxon>
        <taxon>Pseudomonadota</taxon>
        <taxon>Gammaproteobacteria</taxon>
        <taxon>Pseudomonadales</taxon>
        <taxon>Ketobacteraceae</taxon>
        <taxon>Ketobacter</taxon>
    </lineage>
</organism>
<dbReference type="PROSITE" id="PS51257">
    <property type="entry name" value="PROKAR_LIPOPROTEIN"/>
    <property type="match status" value="1"/>
</dbReference>
<dbReference type="Gene3D" id="1.20.1420.20">
    <property type="entry name" value="M75 peptidase, HXXE motif"/>
    <property type="match status" value="1"/>
</dbReference>
<dbReference type="InterPro" id="IPR018976">
    <property type="entry name" value="Imelysin-like"/>
</dbReference>
<keyword evidence="7" id="KW-1185">Reference proteome</keyword>
<dbReference type="GO" id="GO:0030313">
    <property type="term" value="C:cell envelope"/>
    <property type="evidence" value="ECO:0007669"/>
    <property type="project" value="UniProtKB-SubCell"/>
</dbReference>
<feature type="chain" id="PRO_5014636241" description="Imelysin-like domain-containing protein" evidence="4">
    <location>
        <begin position="25"/>
        <end position="344"/>
    </location>
</feature>
<dbReference type="Proteomes" id="UP000235116">
    <property type="component" value="Chromosome"/>
</dbReference>
<evidence type="ECO:0000256" key="1">
    <source>
        <dbReference type="ARBA" id="ARBA00004196"/>
    </source>
</evidence>
<name>A0A2K9LM16_9GAMM</name>
<keyword evidence="2 4" id="KW-0732">Signal</keyword>
<evidence type="ECO:0000256" key="2">
    <source>
        <dbReference type="ARBA" id="ARBA00022729"/>
    </source>
</evidence>
<dbReference type="KEGG" id="kak:Kalk_13630"/>
<dbReference type="InterPro" id="IPR038352">
    <property type="entry name" value="Imelysin_sf"/>
</dbReference>
<accession>A0A2K9LM16</accession>
<dbReference type="EMBL" id="CP022684">
    <property type="protein sequence ID" value="AUM13396.1"/>
    <property type="molecule type" value="Genomic_DNA"/>
</dbReference>
<protein>
    <recommendedName>
        <fullName evidence="5">Imelysin-like domain-containing protein</fullName>
    </recommendedName>
</protein>
<proteinExistence type="predicted"/>
<feature type="region of interest" description="Disordered" evidence="3">
    <location>
        <begin position="303"/>
        <end position="328"/>
    </location>
</feature>
<dbReference type="RefSeq" id="WP_101894774.1">
    <property type="nucleotide sequence ID" value="NZ_CP022684.1"/>
</dbReference>
<feature type="region of interest" description="Disordered" evidence="3">
    <location>
        <begin position="30"/>
        <end position="49"/>
    </location>
</feature>
<dbReference type="Pfam" id="PF09375">
    <property type="entry name" value="Peptidase_M75"/>
    <property type="match status" value="1"/>
</dbReference>
<evidence type="ECO:0000256" key="4">
    <source>
        <dbReference type="SAM" id="SignalP"/>
    </source>
</evidence>
<reference evidence="7" key="1">
    <citation type="submission" date="2017-08" db="EMBL/GenBank/DDBJ databases">
        <title>Direct submision.</title>
        <authorList>
            <person name="Kim S.-J."/>
            <person name="Rhee S.-K."/>
        </authorList>
    </citation>
    <scope>NUCLEOTIDE SEQUENCE [LARGE SCALE GENOMIC DNA]</scope>
    <source>
        <strain evidence="7">GI5</strain>
    </source>
</reference>
<feature type="domain" description="Imelysin-like" evidence="5">
    <location>
        <begin position="75"/>
        <end position="286"/>
    </location>
</feature>
<evidence type="ECO:0000256" key="3">
    <source>
        <dbReference type="SAM" id="MobiDB-lite"/>
    </source>
</evidence>
<sequence length="344" mass="37664">MHIPARLTLHLATASLTTALLFSAGCDDPAPAPKAETQPSVSAPAPKLASPEELAELKKFQRRTAELLQGLSECSNTLTTMGQQFLQQPDPANLDTLKTQWQACFELYSASTLLTGYTAQQQQSLQQLRANLGNELPMPGFIDSVQGYPHSGIVNDASLPLDAANLREQHGLTDDADVSIGFHVVAFLLWGEQRQNPQLPPRPATDYLEVKNWEDSNTDLPVAEHPNNRRRRLLTLTLQLLAEDSQALLQQWQEAPAPNDSSAIAVWRRQQIRAFIAGLDTQPDNTQLSSHIQSWLADQVIPGSAATADSEQEESSGDMAPEPAADDARQQLSRALNRLLTEQG</sequence>
<evidence type="ECO:0000259" key="5">
    <source>
        <dbReference type="Pfam" id="PF09375"/>
    </source>
</evidence>